<evidence type="ECO:0000256" key="14">
    <source>
        <dbReference type="ARBA" id="ARBA00022777"/>
    </source>
</evidence>
<feature type="compositionally biased region" description="Polar residues" evidence="28">
    <location>
        <begin position="994"/>
        <end position="1003"/>
    </location>
</feature>
<feature type="compositionally biased region" description="Acidic residues" evidence="28">
    <location>
        <begin position="1455"/>
        <end position="1466"/>
    </location>
</feature>
<dbReference type="PANTHER" id="PTHR13129">
    <property type="entry name" value="VPRBP PROTEIN-RELATED"/>
    <property type="match status" value="1"/>
</dbReference>
<evidence type="ECO:0000256" key="27">
    <source>
        <dbReference type="ARBA" id="ARBA00078221"/>
    </source>
</evidence>
<accession>A0A1W4XFZ8</accession>
<protein>
    <recommendedName>
        <fullName evidence="26">DDB1- and CUL4-associated factor 1</fullName>
        <ecNumber evidence="5">2.7.11.1</ecNumber>
    </recommendedName>
    <alternativeName>
        <fullName evidence="27">Serine/threonine-protein kinase VPRBP</fullName>
    </alternativeName>
</protein>
<keyword evidence="13" id="KW-0547">Nucleotide-binding</keyword>
<evidence type="ECO:0000256" key="10">
    <source>
        <dbReference type="ARBA" id="ARBA00022581"/>
    </source>
</evidence>
<keyword evidence="19" id="KW-0805">Transcription regulation</keyword>
<feature type="region of interest" description="Disordered" evidence="28">
    <location>
        <begin position="984"/>
        <end position="1003"/>
    </location>
</feature>
<comment type="pathway">
    <text evidence="3">Protein modification; protein ubiquitination.</text>
</comment>
<feature type="region of interest" description="Disordered" evidence="28">
    <location>
        <begin position="1404"/>
        <end position="1499"/>
    </location>
</feature>
<dbReference type="PROSITE" id="PS50896">
    <property type="entry name" value="LISH"/>
    <property type="match status" value="1"/>
</dbReference>
<evidence type="ECO:0000256" key="17">
    <source>
        <dbReference type="ARBA" id="ARBA00022853"/>
    </source>
</evidence>
<organism evidence="29 30">
    <name type="scientific">Agrilus planipennis</name>
    <name type="common">Emerald ash borer</name>
    <name type="synonym">Agrilus marcopoli</name>
    <dbReference type="NCBI Taxonomy" id="224129"/>
    <lineage>
        <taxon>Eukaryota</taxon>
        <taxon>Metazoa</taxon>
        <taxon>Ecdysozoa</taxon>
        <taxon>Arthropoda</taxon>
        <taxon>Hexapoda</taxon>
        <taxon>Insecta</taxon>
        <taxon>Pterygota</taxon>
        <taxon>Neoptera</taxon>
        <taxon>Endopterygota</taxon>
        <taxon>Coleoptera</taxon>
        <taxon>Polyphaga</taxon>
        <taxon>Elateriformia</taxon>
        <taxon>Buprestoidea</taxon>
        <taxon>Buprestidae</taxon>
        <taxon>Agrilinae</taxon>
        <taxon>Agrilus</taxon>
    </lineage>
</organism>
<feature type="compositionally biased region" description="Polar residues" evidence="28">
    <location>
        <begin position="205"/>
        <end position="214"/>
    </location>
</feature>
<dbReference type="FunFam" id="2.130.10.10:FF:000055">
    <property type="entry name" value="DDB1 and CUL4-associated factor 1"/>
    <property type="match status" value="1"/>
</dbReference>
<evidence type="ECO:0000256" key="8">
    <source>
        <dbReference type="ARBA" id="ARBA00022553"/>
    </source>
</evidence>
<gene>
    <name evidence="30" type="primary">LOC108741119</name>
</gene>
<feature type="region of interest" description="Disordered" evidence="28">
    <location>
        <begin position="950"/>
        <end position="979"/>
    </location>
</feature>
<proteinExistence type="inferred from homology"/>
<dbReference type="InterPro" id="IPR033270">
    <property type="entry name" value="VPRBP/DCAF1"/>
</dbReference>
<dbReference type="GeneID" id="108741119"/>
<evidence type="ECO:0000256" key="13">
    <source>
        <dbReference type="ARBA" id="ARBA00022741"/>
    </source>
</evidence>
<evidence type="ECO:0000256" key="16">
    <source>
        <dbReference type="ARBA" id="ARBA00022840"/>
    </source>
</evidence>
<keyword evidence="9" id="KW-0853">WD repeat</keyword>
<keyword evidence="21" id="KW-0206">Cytoskeleton</keyword>
<dbReference type="CTD" id="37462"/>
<sequence>MENQNGQNVVSEITTLMRSWEDENAQPNYNPVPTLTRMAEIIEVETENYFKMDPDPFDERHPSRTDPDCKLGQILKALFRKDNFMTKLVNDYLRDTYNHNRRQDLTGRDIDEMNIAACRLMLDILPGLETSVVFQLYKMQPDMDGLIQRLIKWATNSIEPLQSYATGLLAAAMEIPEIATRFREQNGRLVPLLLQRLRHLQQSSDFANGSTSSRPFAHFSSIKSPPYKNENRKSPSRVNNNKILTQQNGVMPTQSPNCSPPFITSPDRSELENQIIRKTDLSDTELEEGRRKRIKLDIGSPIRNEAFSPTSKVHMFSETSNSSWAELESYVIGTMQMYPPTLATKQILILRYLTPMGEYQEFLSHVFENNALELILCYVNVRETKEARLAFEALKYLAALLCHKKFSIEFIHCKGLECLLEVPRPSIAATGVSICLYYLGYCEEAMERVCLLPKYIVNSLVKYALWLLECSHDSGRCHATMFFGLTFQFRVILEEFDEQDGLRKMHNVISTLPILSSEENTPPLNEDVESAARQIVRHVCVAYKRYLEAHLYIKVEQLRRSQLRPNEKQHLPALPSQPSYKACKSSPEEVQQQIESLFQLMPFRAHWPPVDQMLKLGAMTLLLKIIAFAYEWNYSGRCVFEKSFLFYIIYKMFFFRAETVRCALDALAIACVMPKVQLLFCDRVDLPEETLTVGMNIILGAADGEIVADPDVQKAALRVIVNCVCAPIQRVGGAIARYSTNNSQGTSSPSKKTKFKSSEELIQKVWDCVRANSGIMVLLTLMQVKTPITDADCIRTLACKALAGLARSETVRQIVSKLPLFTSGGLQNLMRDPILQEKRQEHVTFQKYALELLERLSGKTKHNGKDLEVSLANIHRANVVAQTKIHFNDRQLLQLIHQHLVSKGLEDSAATLLKEAHLTSALTVHNSNPLPTKFRYSSSLTPSRQRLSFTSSFRNSQSTASQGLDSSSSSSTLFNGPSQHQIKLVKKNPPQPHSSPMQNARLQKQLSSEPLFKVVMPPSSNNSDESLNGLEPRITLDSIITEYLTNQHALCKNPMATCPQFNLFVPHKCPDPKPKIQAANNFVMRCARRTLGYQSKALDRKLIHSRFCPVQTIRLPTDDGFFTCVRFTPGDQSVIVGEYSGEIRFFNLHTGNEESSFQAHDSYVDHIEPNREGSLIVSSSRWGRPLSALWSPNGFEMKYAFESDEYLEFSKTTQDKIIGTKGEEATIYDVNTGLAISRLVPTVSNNYTRNKATFSPFDDLVLSDGVLFDVNTSQQIHKLDKLNQMQSGVFHPNGLEIVSNTEVWDIRTFQLLKTVPVLNQCEVTFSPVNSAIYAISLEQEDDPLFDSSFKTVDATDYSSIATIDVKKSIYYLAVNKFDSQIAIVENQGAYHSVQESVVRIYDVGRRRDDEDEQEEEDDEEDMDGSDDDGSENDTVVMDVVEEVANNDNNGNNEGDGGDGGDNDGSDSDVSWTDLSDNSNDSYVSGSSGMSAIEDLLFEY</sequence>
<dbReference type="GO" id="GO:0005813">
    <property type="term" value="C:centrosome"/>
    <property type="evidence" value="ECO:0007669"/>
    <property type="project" value="UniProtKB-SubCell"/>
</dbReference>
<dbReference type="UniPathway" id="UPA00143"/>
<evidence type="ECO:0000256" key="11">
    <source>
        <dbReference type="ARBA" id="ARBA00022679"/>
    </source>
</evidence>
<evidence type="ECO:0000256" key="9">
    <source>
        <dbReference type="ARBA" id="ARBA00022574"/>
    </source>
</evidence>
<dbReference type="KEGG" id="apln:108741119"/>
<dbReference type="InterPro" id="IPR015943">
    <property type="entry name" value="WD40/YVTN_repeat-like_dom_sf"/>
</dbReference>
<evidence type="ECO:0000256" key="26">
    <source>
        <dbReference type="ARBA" id="ARBA00071147"/>
    </source>
</evidence>
<evidence type="ECO:0000256" key="24">
    <source>
        <dbReference type="ARBA" id="ARBA00048679"/>
    </source>
</evidence>
<evidence type="ECO:0000256" key="12">
    <source>
        <dbReference type="ARBA" id="ARBA00022737"/>
    </source>
</evidence>
<comment type="catalytic activity">
    <reaction evidence="24">
        <text>L-seryl-[protein] + ATP = O-phospho-L-seryl-[protein] + ADP + H(+)</text>
        <dbReference type="Rhea" id="RHEA:17989"/>
        <dbReference type="Rhea" id="RHEA-COMP:9863"/>
        <dbReference type="Rhea" id="RHEA-COMP:11604"/>
        <dbReference type="ChEBI" id="CHEBI:15378"/>
        <dbReference type="ChEBI" id="CHEBI:29999"/>
        <dbReference type="ChEBI" id="CHEBI:30616"/>
        <dbReference type="ChEBI" id="CHEBI:83421"/>
        <dbReference type="ChEBI" id="CHEBI:456216"/>
        <dbReference type="EC" id="2.7.11.1"/>
    </reaction>
</comment>
<evidence type="ECO:0000256" key="2">
    <source>
        <dbReference type="ARBA" id="ARBA00004300"/>
    </source>
</evidence>
<dbReference type="PANTHER" id="PTHR13129:SF4">
    <property type="entry name" value="DDB1- AND CUL4-ASSOCIATED FACTOR 1"/>
    <property type="match status" value="1"/>
</dbReference>
<keyword evidence="10" id="KW-0945">Host-virus interaction</keyword>
<evidence type="ECO:0000256" key="15">
    <source>
        <dbReference type="ARBA" id="ARBA00022786"/>
    </source>
</evidence>
<keyword evidence="6" id="KW-0963">Cytoplasm</keyword>
<name>A0A1W4XFZ8_AGRPL</name>
<keyword evidence="14" id="KW-0418">Kinase</keyword>
<reference evidence="30" key="1">
    <citation type="submission" date="2025-08" db="UniProtKB">
        <authorList>
            <consortium name="RefSeq"/>
        </authorList>
    </citation>
    <scope>IDENTIFICATION</scope>
    <source>
        <tissue evidence="30">Entire body</tissue>
    </source>
</reference>
<dbReference type="GO" id="GO:0005524">
    <property type="term" value="F:ATP binding"/>
    <property type="evidence" value="ECO:0007669"/>
    <property type="project" value="UniProtKB-KW"/>
</dbReference>
<dbReference type="GO" id="GO:0016567">
    <property type="term" value="P:protein ubiquitination"/>
    <property type="evidence" value="ECO:0007669"/>
    <property type="project" value="UniProtKB-UniPathway"/>
</dbReference>
<evidence type="ECO:0000256" key="18">
    <source>
        <dbReference type="ARBA" id="ARBA00022990"/>
    </source>
</evidence>
<comment type="subcellular location">
    <subcellularLocation>
        <location evidence="2">Cytoplasm</location>
        <location evidence="2">Cytoskeleton</location>
        <location evidence="2">Microtubule organizing center</location>
        <location evidence="2">Centrosome</location>
    </subcellularLocation>
    <subcellularLocation>
        <location evidence="1">Nucleus</location>
    </subcellularLocation>
</comment>
<evidence type="ECO:0000256" key="19">
    <source>
        <dbReference type="ARBA" id="ARBA00023015"/>
    </source>
</evidence>
<dbReference type="SUPFAM" id="SSF50998">
    <property type="entry name" value="Quinoprotein alcohol dehydrogenase-like"/>
    <property type="match status" value="1"/>
</dbReference>
<feature type="compositionally biased region" description="Acidic residues" evidence="28">
    <location>
        <begin position="1409"/>
        <end position="1431"/>
    </location>
</feature>
<dbReference type="GO" id="GO:0080008">
    <property type="term" value="C:Cul4-RING E3 ubiquitin ligase complex"/>
    <property type="evidence" value="ECO:0007669"/>
    <property type="project" value="TreeGrafter"/>
</dbReference>
<feature type="compositionally biased region" description="Low complexity" evidence="28">
    <location>
        <begin position="956"/>
        <end position="973"/>
    </location>
</feature>
<evidence type="ECO:0000256" key="7">
    <source>
        <dbReference type="ARBA" id="ARBA00022527"/>
    </source>
</evidence>
<keyword evidence="11" id="KW-0808">Transferase</keyword>
<evidence type="ECO:0000256" key="25">
    <source>
        <dbReference type="ARBA" id="ARBA00063313"/>
    </source>
</evidence>
<comment type="similarity">
    <text evidence="4">Belongs to the VPRBP/DCAF1 family.</text>
</comment>
<dbReference type="OrthoDB" id="27563at2759"/>
<keyword evidence="29" id="KW-1185">Reference proteome</keyword>
<evidence type="ECO:0000256" key="3">
    <source>
        <dbReference type="ARBA" id="ARBA00004906"/>
    </source>
</evidence>
<evidence type="ECO:0000313" key="30">
    <source>
        <dbReference type="RefSeq" id="XP_018331270.1"/>
    </source>
</evidence>
<keyword evidence="17" id="KW-0156">Chromatin regulator</keyword>
<dbReference type="InterPro" id="IPR016024">
    <property type="entry name" value="ARM-type_fold"/>
</dbReference>
<feature type="region of interest" description="Disordered" evidence="28">
    <location>
        <begin position="205"/>
        <end position="238"/>
    </location>
</feature>
<evidence type="ECO:0000256" key="6">
    <source>
        <dbReference type="ARBA" id="ARBA00022490"/>
    </source>
</evidence>
<keyword evidence="22" id="KW-0539">Nucleus</keyword>
<keyword evidence="18" id="KW-0007">Acetylation</keyword>
<evidence type="ECO:0000256" key="5">
    <source>
        <dbReference type="ARBA" id="ARBA00012513"/>
    </source>
</evidence>
<keyword evidence="16" id="KW-0067">ATP-binding</keyword>
<dbReference type="Gene3D" id="2.130.10.10">
    <property type="entry name" value="YVTN repeat-like/Quinoprotein amine dehydrogenase"/>
    <property type="match status" value="1"/>
</dbReference>
<keyword evidence="15" id="KW-0833">Ubl conjugation pathway</keyword>
<dbReference type="GO" id="GO:0004674">
    <property type="term" value="F:protein serine/threonine kinase activity"/>
    <property type="evidence" value="ECO:0007669"/>
    <property type="project" value="UniProtKB-KW"/>
</dbReference>
<evidence type="ECO:0000256" key="28">
    <source>
        <dbReference type="SAM" id="MobiDB-lite"/>
    </source>
</evidence>
<dbReference type="STRING" id="224129.A0A1W4XFZ8"/>
<dbReference type="InterPro" id="IPR011047">
    <property type="entry name" value="Quinoprotein_ADH-like_sf"/>
</dbReference>
<keyword evidence="7" id="KW-0723">Serine/threonine-protein kinase</keyword>
<keyword evidence="12" id="KW-0677">Repeat</keyword>
<evidence type="ECO:0000256" key="4">
    <source>
        <dbReference type="ARBA" id="ARBA00008845"/>
    </source>
</evidence>
<dbReference type="SUPFAM" id="SSF48371">
    <property type="entry name" value="ARM repeat"/>
    <property type="match status" value="1"/>
</dbReference>
<keyword evidence="20" id="KW-0804">Transcription</keyword>
<dbReference type="EC" id="2.7.11.1" evidence="5"/>
<dbReference type="FunCoup" id="A0A1W4XFZ8">
    <property type="interactions" value="1996"/>
</dbReference>
<keyword evidence="8" id="KW-0597">Phosphoprotein</keyword>
<evidence type="ECO:0000256" key="21">
    <source>
        <dbReference type="ARBA" id="ARBA00023212"/>
    </source>
</evidence>
<dbReference type="InterPro" id="IPR006594">
    <property type="entry name" value="LisH"/>
</dbReference>
<comment type="catalytic activity">
    <reaction evidence="23">
        <text>L-threonyl-[protein] + ATP = O-phospho-L-threonyl-[protein] + ADP + H(+)</text>
        <dbReference type="Rhea" id="RHEA:46608"/>
        <dbReference type="Rhea" id="RHEA-COMP:11060"/>
        <dbReference type="Rhea" id="RHEA-COMP:11605"/>
        <dbReference type="ChEBI" id="CHEBI:15378"/>
        <dbReference type="ChEBI" id="CHEBI:30013"/>
        <dbReference type="ChEBI" id="CHEBI:30616"/>
        <dbReference type="ChEBI" id="CHEBI:61977"/>
        <dbReference type="ChEBI" id="CHEBI:456216"/>
        <dbReference type="EC" id="2.7.11.1"/>
    </reaction>
</comment>
<evidence type="ECO:0000256" key="23">
    <source>
        <dbReference type="ARBA" id="ARBA00047899"/>
    </source>
</evidence>
<dbReference type="GO" id="GO:0005634">
    <property type="term" value="C:nucleus"/>
    <property type="evidence" value="ECO:0007669"/>
    <property type="project" value="UniProtKB-SubCell"/>
</dbReference>
<comment type="subunit">
    <text evidence="25">Component of the DCX (DDB1-CUL4-X-box) E3 ubiquitin-protein ligase complex, named CUL4A-RBX1-DDB1-DCAF1/VPRBP complex. Interacts with DDB1; the interaction is direct. Also forms a ternary complex with DDA1 and DDB1. Interacts with NF2 (via FERM domain). Component of the EDVP complex, a E3 ligase complex containing DYRK2, EDD/UBR5, DDB1 and DCAF1. Interacts with DYRK2; the interaction is direct. Interacts with RAG1; the interaction is direct. Interacts with LLGL1 and LLGL2. Interacts with histone H3. Interacts with ESR1 and LATS1; probably recruited by LATS1 to promote ESR1 ubiquitination and ubiquitin-mediated proteasomal degradation. Directly interacts with TET1, TET2 and TET3 (via C-terminus). Interacts with CEP78; promoting DCAF1 localization to centrosomes.</text>
</comment>
<evidence type="ECO:0000256" key="1">
    <source>
        <dbReference type="ARBA" id="ARBA00004123"/>
    </source>
</evidence>
<evidence type="ECO:0000313" key="29">
    <source>
        <dbReference type="Proteomes" id="UP000192223"/>
    </source>
</evidence>
<dbReference type="Proteomes" id="UP000192223">
    <property type="component" value="Unplaced"/>
</dbReference>
<evidence type="ECO:0000256" key="20">
    <source>
        <dbReference type="ARBA" id="ARBA00023163"/>
    </source>
</evidence>
<dbReference type="GO" id="GO:0006325">
    <property type="term" value="P:chromatin organization"/>
    <property type="evidence" value="ECO:0007669"/>
    <property type="project" value="UniProtKB-KW"/>
</dbReference>
<dbReference type="SMART" id="SM00667">
    <property type="entry name" value="LisH"/>
    <property type="match status" value="1"/>
</dbReference>
<evidence type="ECO:0000256" key="22">
    <source>
        <dbReference type="ARBA" id="ARBA00023242"/>
    </source>
</evidence>
<dbReference type="InParanoid" id="A0A1W4XFZ8"/>
<dbReference type="RefSeq" id="XP_018331270.1">
    <property type="nucleotide sequence ID" value="XM_018475768.1"/>
</dbReference>
<feature type="compositionally biased region" description="Polar residues" evidence="28">
    <location>
        <begin position="1469"/>
        <end position="1489"/>
    </location>
</feature>